<name>A0A7G9G6L4_9FIRM</name>
<dbReference type="PANTHER" id="PTHR42939:SF1">
    <property type="entry name" value="ABC TRANSPORTER ATP-BINDING PROTEIN ALBC-RELATED"/>
    <property type="match status" value="1"/>
</dbReference>
<dbReference type="PROSITE" id="PS50893">
    <property type="entry name" value="ABC_TRANSPORTER_2"/>
    <property type="match status" value="1"/>
</dbReference>
<dbReference type="GO" id="GO:0016887">
    <property type="term" value="F:ATP hydrolysis activity"/>
    <property type="evidence" value="ECO:0007669"/>
    <property type="project" value="InterPro"/>
</dbReference>
<dbReference type="Pfam" id="PF00005">
    <property type="entry name" value="ABC_tran"/>
    <property type="match status" value="1"/>
</dbReference>
<dbReference type="InterPro" id="IPR027417">
    <property type="entry name" value="P-loop_NTPase"/>
</dbReference>
<feature type="domain" description="ABC transporter" evidence="4">
    <location>
        <begin position="6"/>
        <end position="225"/>
    </location>
</feature>
<dbReference type="InterPro" id="IPR003593">
    <property type="entry name" value="AAA+_ATPase"/>
</dbReference>
<evidence type="ECO:0000256" key="2">
    <source>
        <dbReference type="ARBA" id="ARBA00022741"/>
    </source>
</evidence>
<accession>A0A7G9G6L4</accession>
<dbReference type="SUPFAM" id="SSF52540">
    <property type="entry name" value="P-loop containing nucleoside triphosphate hydrolases"/>
    <property type="match status" value="1"/>
</dbReference>
<evidence type="ECO:0000313" key="5">
    <source>
        <dbReference type="EMBL" id="QNM06446.1"/>
    </source>
</evidence>
<keyword evidence="1" id="KW-0813">Transport</keyword>
<dbReference type="SMART" id="SM00382">
    <property type="entry name" value="AAA"/>
    <property type="match status" value="1"/>
</dbReference>
<dbReference type="CDD" id="cd03230">
    <property type="entry name" value="ABC_DR_subfamily_A"/>
    <property type="match status" value="1"/>
</dbReference>
<organism evidence="5 6">
    <name type="scientific">Qiania dongpingensis</name>
    <dbReference type="NCBI Taxonomy" id="2763669"/>
    <lineage>
        <taxon>Bacteria</taxon>
        <taxon>Bacillati</taxon>
        <taxon>Bacillota</taxon>
        <taxon>Clostridia</taxon>
        <taxon>Lachnospirales</taxon>
        <taxon>Lachnospiraceae</taxon>
        <taxon>Qiania</taxon>
    </lineage>
</organism>
<dbReference type="AlphaFoldDB" id="A0A7G9G6L4"/>
<dbReference type="RefSeq" id="WP_249303898.1">
    <property type="nucleotide sequence ID" value="NZ_CP060634.1"/>
</dbReference>
<evidence type="ECO:0000313" key="6">
    <source>
        <dbReference type="Proteomes" id="UP000515823"/>
    </source>
</evidence>
<dbReference type="InterPro" id="IPR051782">
    <property type="entry name" value="ABC_Transporter_VariousFunc"/>
</dbReference>
<dbReference type="GO" id="GO:0005524">
    <property type="term" value="F:ATP binding"/>
    <property type="evidence" value="ECO:0007669"/>
    <property type="project" value="UniProtKB-KW"/>
</dbReference>
<keyword evidence="6" id="KW-1185">Reference proteome</keyword>
<dbReference type="InterPro" id="IPR003439">
    <property type="entry name" value="ABC_transporter-like_ATP-bd"/>
</dbReference>
<evidence type="ECO:0000259" key="4">
    <source>
        <dbReference type="PROSITE" id="PS50893"/>
    </source>
</evidence>
<dbReference type="EMBL" id="CP060634">
    <property type="protein sequence ID" value="QNM06446.1"/>
    <property type="molecule type" value="Genomic_DNA"/>
</dbReference>
<reference evidence="5 6" key="1">
    <citation type="submission" date="2020-08" db="EMBL/GenBank/DDBJ databases">
        <authorList>
            <person name="Liu C."/>
            <person name="Sun Q."/>
        </authorList>
    </citation>
    <scope>NUCLEOTIDE SEQUENCE [LARGE SCALE GENOMIC DNA]</scope>
    <source>
        <strain evidence="5 6">NSJ-38</strain>
    </source>
</reference>
<keyword evidence="2" id="KW-0547">Nucleotide-binding</keyword>
<dbReference type="Proteomes" id="UP000515823">
    <property type="component" value="Chromosome"/>
</dbReference>
<proteinExistence type="predicted"/>
<gene>
    <name evidence="5" type="ORF">H9Q78_04760</name>
</gene>
<dbReference type="Gene3D" id="3.40.50.300">
    <property type="entry name" value="P-loop containing nucleotide triphosphate hydrolases"/>
    <property type="match status" value="1"/>
</dbReference>
<evidence type="ECO:0000256" key="1">
    <source>
        <dbReference type="ARBA" id="ARBA00022448"/>
    </source>
</evidence>
<evidence type="ECO:0000256" key="3">
    <source>
        <dbReference type="ARBA" id="ARBA00022840"/>
    </source>
</evidence>
<dbReference type="PANTHER" id="PTHR42939">
    <property type="entry name" value="ABC TRANSPORTER ATP-BINDING PROTEIN ALBC-RELATED"/>
    <property type="match status" value="1"/>
</dbReference>
<sequence length="279" mass="31346">MPDTIIALNTVSKIYDKKTVLKDVTLSVRRGQSIAFTGHNGSGKSTLLKLIARLVTPSGGTITAQSGLLFHYIPEHFPKSSLTARQYLRHMGSMDGLNKDILKEQEERLSEDFFIQGMLDVPMKHLSKGTLQKVGVIQALLKKPDVLLLDEPLSGQDIESQAVFIHKMKELHSEGITLIMSCHEPNLTARISDFVFEIEGGIVRTADKSPSILQRNYVLLFDGTPQAEIPLEISHFTGMNEKNQKGRLRITASEHESDRLLSLMLEKGWKLRKMYEDHI</sequence>
<dbReference type="KEGG" id="qdo:H9Q78_04760"/>
<keyword evidence="3 5" id="KW-0067">ATP-binding</keyword>
<protein>
    <submittedName>
        <fullName evidence="5">ATP-binding cassette domain-containing protein</fullName>
    </submittedName>
</protein>